<dbReference type="PANTHER" id="PTHR47938:SF35">
    <property type="entry name" value="PENTATRICOPEPTIDE REPEAT-CONTAINING PROTEIN 4, MITOCHONDRIAL-RELATED"/>
    <property type="match status" value="1"/>
</dbReference>
<dbReference type="PANTHER" id="PTHR47938">
    <property type="entry name" value="RESPIRATORY COMPLEX I CHAPERONE (CIA84), PUTATIVE (AFU_ORTHOLOGUE AFUA_2G06020)-RELATED"/>
    <property type="match status" value="1"/>
</dbReference>
<feature type="non-terminal residue" evidence="2">
    <location>
        <position position="167"/>
    </location>
</feature>
<proteinExistence type="predicted"/>
<dbReference type="Gene3D" id="1.25.40.10">
    <property type="entry name" value="Tetratricopeptide repeat domain"/>
    <property type="match status" value="1"/>
</dbReference>
<evidence type="ECO:0008006" key="4">
    <source>
        <dbReference type="Google" id="ProtNLM"/>
    </source>
</evidence>
<evidence type="ECO:0000313" key="2">
    <source>
        <dbReference type="EMBL" id="CAK0902754.1"/>
    </source>
</evidence>
<comment type="caution">
    <text evidence="2">The sequence shown here is derived from an EMBL/GenBank/DDBJ whole genome shotgun (WGS) entry which is preliminary data.</text>
</comment>
<reference evidence="2" key="1">
    <citation type="submission" date="2023-10" db="EMBL/GenBank/DDBJ databases">
        <authorList>
            <person name="Chen Y."/>
            <person name="Shah S."/>
            <person name="Dougan E. K."/>
            <person name="Thang M."/>
            <person name="Chan C."/>
        </authorList>
    </citation>
    <scope>NUCLEOTIDE SEQUENCE [LARGE SCALE GENOMIC DNA]</scope>
</reference>
<dbReference type="NCBIfam" id="TIGR00756">
    <property type="entry name" value="PPR"/>
    <property type="match status" value="1"/>
</dbReference>
<name>A0ABN9XTM7_9DINO</name>
<sequence length="167" mass="17073">GSQAPAGDEDDAFPTSGHEEAVDVLRRMRMSGAPPRGGGGPAASSAAPGTEPCLLTYNNAIAVCKKAGQLEAGRAVLADMRRRGVAPDLYTYTALVAACGEGQWQLAVGLLAELQGNDLAPNAVAHGALCGALEKSHQWQRALSVLFSGALRPTVVTFGAAMGACEK</sequence>
<dbReference type="Proteomes" id="UP001189429">
    <property type="component" value="Unassembled WGS sequence"/>
</dbReference>
<gene>
    <name evidence="2" type="ORF">PCOR1329_LOCUS79254</name>
</gene>
<protein>
    <recommendedName>
        <fullName evidence="4">Pentacotripeptide-repeat region of PRORP domain-containing protein</fullName>
    </recommendedName>
</protein>
<evidence type="ECO:0000313" key="3">
    <source>
        <dbReference type="Proteomes" id="UP001189429"/>
    </source>
</evidence>
<accession>A0ABN9XTM7</accession>
<dbReference type="InterPro" id="IPR011990">
    <property type="entry name" value="TPR-like_helical_dom_sf"/>
</dbReference>
<feature type="non-terminal residue" evidence="2">
    <location>
        <position position="1"/>
    </location>
</feature>
<dbReference type="Pfam" id="PF13041">
    <property type="entry name" value="PPR_2"/>
    <property type="match status" value="1"/>
</dbReference>
<keyword evidence="3" id="KW-1185">Reference proteome</keyword>
<dbReference type="InterPro" id="IPR002885">
    <property type="entry name" value="PPR_rpt"/>
</dbReference>
<feature type="repeat" description="PPR" evidence="1">
    <location>
        <begin position="53"/>
        <end position="87"/>
    </location>
</feature>
<dbReference type="EMBL" id="CAUYUJ010021111">
    <property type="protein sequence ID" value="CAK0902754.1"/>
    <property type="molecule type" value="Genomic_DNA"/>
</dbReference>
<evidence type="ECO:0000256" key="1">
    <source>
        <dbReference type="PROSITE-ProRule" id="PRU00708"/>
    </source>
</evidence>
<dbReference type="PROSITE" id="PS51375">
    <property type="entry name" value="PPR"/>
    <property type="match status" value="1"/>
</dbReference>
<organism evidence="2 3">
    <name type="scientific">Prorocentrum cordatum</name>
    <dbReference type="NCBI Taxonomy" id="2364126"/>
    <lineage>
        <taxon>Eukaryota</taxon>
        <taxon>Sar</taxon>
        <taxon>Alveolata</taxon>
        <taxon>Dinophyceae</taxon>
        <taxon>Prorocentrales</taxon>
        <taxon>Prorocentraceae</taxon>
        <taxon>Prorocentrum</taxon>
    </lineage>
</organism>